<dbReference type="Proteomes" id="UP000182412">
    <property type="component" value="Unassembled WGS sequence"/>
</dbReference>
<reference evidence="8 9" key="1">
    <citation type="submission" date="2016-10" db="EMBL/GenBank/DDBJ databases">
        <authorList>
            <person name="de Groot N.N."/>
        </authorList>
    </citation>
    <scope>NUCLEOTIDE SEQUENCE [LARGE SCALE GENOMIC DNA]</scope>
    <source>
        <strain evidence="8 9">S137</strain>
    </source>
</reference>
<name>A0A1H0U7M2_SELRU</name>
<comment type="similarity">
    <text evidence="2">Belongs to the DsbD family.</text>
</comment>
<evidence type="ECO:0000313" key="8">
    <source>
        <dbReference type="EMBL" id="SDP61985.1"/>
    </source>
</evidence>
<evidence type="ECO:0000259" key="7">
    <source>
        <dbReference type="Pfam" id="PF02683"/>
    </source>
</evidence>
<evidence type="ECO:0000256" key="6">
    <source>
        <dbReference type="SAM" id="Phobius"/>
    </source>
</evidence>
<keyword evidence="3 6" id="KW-0812">Transmembrane</keyword>
<comment type="subcellular location">
    <subcellularLocation>
        <location evidence="1">Membrane</location>
        <topology evidence="1">Multi-pass membrane protein</topology>
    </subcellularLocation>
</comment>
<feature type="transmembrane region" description="Helical" evidence="6">
    <location>
        <begin position="44"/>
        <end position="72"/>
    </location>
</feature>
<dbReference type="Pfam" id="PF02683">
    <property type="entry name" value="DsbD_TM"/>
    <property type="match status" value="1"/>
</dbReference>
<accession>A0A1H0U7M2</accession>
<feature type="transmembrane region" description="Helical" evidence="6">
    <location>
        <begin position="195"/>
        <end position="212"/>
    </location>
</feature>
<gene>
    <name evidence="8" type="ORF">SAMN05216366_12930</name>
</gene>
<protein>
    <submittedName>
        <fullName evidence="8">Cytochrome c-type biogenesis protein</fullName>
    </submittedName>
</protein>
<evidence type="ECO:0000256" key="2">
    <source>
        <dbReference type="ARBA" id="ARBA00006143"/>
    </source>
</evidence>
<keyword evidence="4 6" id="KW-1133">Transmembrane helix</keyword>
<feature type="transmembrane region" description="Helical" evidence="6">
    <location>
        <begin position="79"/>
        <end position="99"/>
    </location>
</feature>
<dbReference type="EMBL" id="FNJQ01000029">
    <property type="protein sequence ID" value="SDP61985.1"/>
    <property type="molecule type" value="Genomic_DNA"/>
</dbReference>
<feature type="transmembrane region" description="Helical" evidence="6">
    <location>
        <begin position="154"/>
        <end position="175"/>
    </location>
</feature>
<evidence type="ECO:0000256" key="4">
    <source>
        <dbReference type="ARBA" id="ARBA00022989"/>
    </source>
</evidence>
<proteinExistence type="inferred from homology"/>
<evidence type="ECO:0000256" key="1">
    <source>
        <dbReference type="ARBA" id="ARBA00004141"/>
    </source>
</evidence>
<evidence type="ECO:0000256" key="5">
    <source>
        <dbReference type="ARBA" id="ARBA00023136"/>
    </source>
</evidence>
<dbReference type="PANTHER" id="PTHR31272:SF4">
    <property type="entry name" value="CYTOCHROME C-TYPE BIOGENESIS PROTEIN HI_1454-RELATED"/>
    <property type="match status" value="1"/>
</dbReference>
<dbReference type="PANTHER" id="PTHR31272">
    <property type="entry name" value="CYTOCHROME C-TYPE BIOGENESIS PROTEIN HI_1454-RELATED"/>
    <property type="match status" value="1"/>
</dbReference>
<organism evidence="8 9">
    <name type="scientific">Selenomonas ruminantium</name>
    <dbReference type="NCBI Taxonomy" id="971"/>
    <lineage>
        <taxon>Bacteria</taxon>
        <taxon>Bacillati</taxon>
        <taxon>Bacillota</taxon>
        <taxon>Negativicutes</taxon>
        <taxon>Selenomonadales</taxon>
        <taxon>Selenomonadaceae</taxon>
        <taxon>Selenomonas</taxon>
    </lineage>
</organism>
<feature type="domain" description="Cytochrome C biogenesis protein transmembrane" evidence="7">
    <location>
        <begin position="6"/>
        <end position="208"/>
    </location>
</feature>
<dbReference type="InterPro" id="IPR003834">
    <property type="entry name" value="Cyt_c_assmbl_TM_dom"/>
</dbReference>
<sequence length="217" mass="23210">MSEVSVAAAVLAGVVSFASPCVLPMLPTFALILVQDNAKGWRNVLAFLAGFSLVFILLGATASALGQLLWAYQGVLRRLGAVLMVIMGVFLTGLLPLRILAREYRPFLQHGAQSAGGTFLLGAAFSLGWTPCTGPILAAILVYASQADTLGTGVILLLAYSLGFAVPFFLFTAVWRSYLTKLPGVYRFLPNLQKVSGVVLILLGILLWRNDLVKIIL</sequence>
<dbReference type="GO" id="GO:0017004">
    <property type="term" value="P:cytochrome complex assembly"/>
    <property type="evidence" value="ECO:0007669"/>
    <property type="project" value="InterPro"/>
</dbReference>
<dbReference type="InterPro" id="IPR051790">
    <property type="entry name" value="Cytochrome_c-biogenesis_DsbD"/>
</dbReference>
<evidence type="ECO:0000256" key="3">
    <source>
        <dbReference type="ARBA" id="ARBA00022692"/>
    </source>
</evidence>
<dbReference type="OrthoDB" id="9809733at2"/>
<feature type="transmembrane region" description="Helical" evidence="6">
    <location>
        <begin position="119"/>
        <end position="142"/>
    </location>
</feature>
<dbReference type="GO" id="GO:0016020">
    <property type="term" value="C:membrane"/>
    <property type="evidence" value="ECO:0007669"/>
    <property type="project" value="UniProtKB-SubCell"/>
</dbReference>
<evidence type="ECO:0000313" key="9">
    <source>
        <dbReference type="Proteomes" id="UP000182412"/>
    </source>
</evidence>
<dbReference type="AlphaFoldDB" id="A0A1H0U7M2"/>
<keyword evidence="5 6" id="KW-0472">Membrane</keyword>
<dbReference type="RefSeq" id="WP_074573088.1">
    <property type="nucleotide sequence ID" value="NZ_FNJQ01000029.1"/>
</dbReference>